<dbReference type="CDD" id="cd06170">
    <property type="entry name" value="LuxR_C_like"/>
    <property type="match status" value="1"/>
</dbReference>
<dbReference type="Proteomes" id="UP000198393">
    <property type="component" value="Unassembled WGS sequence"/>
</dbReference>
<proteinExistence type="predicted"/>
<evidence type="ECO:0000259" key="5">
    <source>
        <dbReference type="PROSITE" id="PS50110"/>
    </source>
</evidence>
<evidence type="ECO:0000256" key="2">
    <source>
        <dbReference type="ARBA" id="ARBA00023125"/>
    </source>
</evidence>
<feature type="domain" description="Response regulatory" evidence="5">
    <location>
        <begin position="6"/>
        <end position="129"/>
    </location>
</feature>
<dbReference type="InterPro" id="IPR011006">
    <property type="entry name" value="CheY-like_superfamily"/>
</dbReference>
<dbReference type="SMART" id="SM00421">
    <property type="entry name" value="HTH_LUXR"/>
    <property type="match status" value="1"/>
</dbReference>
<gene>
    <name evidence="6" type="ORF">SAMN05421640_2741</name>
</gene>
<dbReference type="Pfam" id="PF00196">
    <property type="entry name" value="GerE"/>
    <property type="match status" value="1"/>
</dbReference>
<dbReference type="PANTHER" id="PTHR43214">
    <property type="entry name" value="TWO-COMPONENT RESPONSE REGULATOR"/>
    <property type="match status" value="1"/>
</dbReference>
<dbReference type="PROSITE" id="PS50043">
    <property type="entry name" value="HTH_LUXR_2"/>
    <property type="match status" value="1"/>
</dbReference>
<keyword evidence="7" id="KW-1185">Reference proteome</keyword>
<evidence type="ECO:0000256" key="1">
    <source>
        <dbReference type="ARBA" id="ARBA00022553"/>
    </source>
</evidence>
<dbReference type="CDD" id="cd17535">
    <property type="entry name" value="REC_NarL-like"/>
    <property type="match status" value="1"/>
</dbReference>
<keyword evidence="2" id="KW-0238">DNA-binding</keyword>
<keyword evidence="1 3" id="KW-0597">Phosphoprotein</keyword>
<dbReference type="SUPFAM" id="SSF52172">
    <property type="entry name" value="CheY-like"/>
    <property type="match status" value="1"/>
</dbReference>
<dbReference type="InterPro" id="IPR039420">
    <property type="entry name" value="WalR-like"/>
</dbReference>
<sequence length="227" mass="25520">MQKKIHIGLVEDQHLFREGLKSLLSSWEDFEVVMESEDGFSVMDKLDKSSPKPDVLLLDLSLPQKDGEDFDGIAVTDAVLEIYPDIKILILSVHNDDGFIAELIERGAHGYLVKDSDPDEVREAILSVYSKGSYINQRALLAIQKRMNHRGKKPSFHKGGEIPLTKREVEVLQLVCQQMTTGEIAEKLFISMKTVDGHRNNLLQKTHSRNVAGLVLYALKNNLIEVG</sequence>
<dbReference type="GO" id="GO:0003677">
    <property type="term" value="F:DNA binding"/>
    <property type="evidence" value="ECO:0007669"/>
    <property type="project" value="UniProtKB-KW"/>
</dbReference>
<dbReference type="GO" id="GO:0006355">
    <property type="term" value="P:regulation of DNA-templated transcription"/>
    <property type="evidence" value="ECO:0007669"/>
    <property type="project" value="InterPro"/>
</dbReference>
<dbReference type="PROSITE" id="PS50110">
    <property type="entry name" value="RESPONSE_REGULATORY"/>
    <property type="match status" value="1"/>
</dbReference>
<evidence type="ECO:0000313" key="6">
    <source>
        <dbReference type="EMBL" id="SNT18853.1"/>
    </source>
</evidence>
<dbReference type="InterPro" id="IPR058245">
    <property type="entry name" value="NreC/VraR/RcsB-like_REC"/>
</dbReference>
<dbReference type="RefSeq" id="WP_089357424.1">
    <property type="nucleotide sequence ID" value="NZ_FZPD01000004.1"/>
</dbReference>
<feature type="domain" description="HTH luxR-type" evidence="4">
    <location>
        <begin position="157"/>
        <end position="222"/>
    </location>
</feature>
<dbReference type="SUPFAM" id="SSF46894">
    <property type="entry name" value="C-terminal effector domain of the bipartite response regulators"/>
    <property type="match status" value="1"/>
</dbReference>
<dbReference type="AlphaFoldDB" id="A0A239KMK5"/>
<dbReference type="PANTHER" id="PTHR43214:SF39">
    <property type="entry name" value="TRANSCRIPTIONAL REGULATORY PROTEIN DEGU"/>
    <property type="match status" value="1"/>
</dbReference>
<dbReference type="Pfam" id="PF00072">
    <property type="entry name" value="Response_reg"/>
    <property type="match status" value="1"/>
</dbReference>
<feature type="modified residue" description="4-aspartylphosphate" evidence="3">
    <location>
        <position position="59"/>
    </location>
</feature>
<dbReference type="EMBL" id="FZPD01000004">
    <property type="protein sequence ID" value="SNT18853.1"/>
    <property type="molecule type" value="Genomic_DNA"/>
</dbReference>
<protein>
    <submittedName>
        <fullName evidence="6">Two component transcriptional regulator, LuxR family</fullName>
    </submittedName>
</protein>
<dbReference type="InterPro" id="IPR001789">
    <property type="entry name" value="Sig_transdc_resp-reg_receiver"/>
</dbReference>
<evidence type="ECO:0000256" key="3">
    <source>
        <dbReference type="PROSITE-ProRule" id="PRU00169"/>
    </source>
</evidence>
<dbReference type="PRINTS" id="PR00038">
    <property type="entry name" value="HTHLUXR"/>
</dbReference>
<evidence type="ECO:0000313" key="7">
    <source>
        <dbReference type="Proteomes" id="UP000198393"/>
    </source>
</evidence>
<accession>A0A239KMK5</accession>
<dbReference type="InterPro" id="IPR016032">
    <property type="entry name" value="Sig_transdc_resp-reg_C-effctor"/>
</dbReference>
<evidence type="ECO:0000259" key="4">
    <source>
        <dbReference type="PROSITE" id="PS50043"/>
    </source>
</evidence>
<dbReference type="Gene3D" id="3.40.50.2300">
    <property type="match status" value="1"/>
</dbReference>
<dbReference type="OrthoDB" id="9797341at2"/>
<dbReference type="GO" id="GO:0000160">
    <property type="term" value="P:phosphorelay signal transduction system"/>
    <property type="evidence" value="ECO:0007669"/>
    <property type="project" value="InterPro"/>
</dbReference>
<dbReference type="SMART" id="SM00448">
    <property type="entry name" value="REC"/>
    <property type="match status" value="1"/>
</dbReference>
<reference evidence="6 7" key="1">
    <citation type="submission" date="2017-06" db="EMBL/GenBank/DDBJ databases">
        <authorList>
            <person name="Kim H.J."/>
            <person name="Triplett B.A."/>
        </authorList>
    </citation>
    <scope>NUCLEOTIDE SEQUENCE [LARGE SCALE GENOMIC DNA]</scope>
    <source>
        <strain evidence="6 7">DSM 19307</strain>
    </source>
</reference>
<name>A0A239KMK5_EKHLU</name>
<dbReference type="InterPro" id="IPR000792">
    <property type="entry name" value="Tscrpt_reg_LuxR_C"/>
</dbReference>
<organism evidence="6 7">
    <name type="scientific">Ekhidna lutea</name>
    <dbReference type="NCBI Taxonomy" id="447679"/>
    <lineage>
        <taxon>Bacteria</taxon>
        <taxon>Pseudomonadati</taxon>
        <taxon>Bacteroidota</taxon>
        <taxon>Cytophagia</taxon>
        <taxon>Cytophagales</taxon>
        <taxon>Reichenbachiellaceae</taxon>
        <taxon>Ekhidna</taxon>
    </lineage>
</organism>